<dbReference type="EMBL" id="CP044621">
    <property type="protein sequence ID" value="QRD84061.1"/>
    <property type="molecule type" value="Genomic_DNA"/>
</dbReference>
<dbReference type="AlphaFoldDB" id="A0A7U2MHZ3"/>
<dbReference type="Proteomes" id="UP000596276">
    <property type="component" value="Chromosome 5"/>
</dbReference>
<protein>
    <submittedName>
        <fullName evidence="1">Uncharacterized protein</fullName>
    </submittedName>
</protein>
<evidence type="ECO:0000313" key="1">
    <source>
        <dbReference type="EMBL" id="QRD84061.1"/>
    </source>
</evidence>
<evidence type="ECO:0000313" key="2">
    <source>
        <dbReference type="Proteomes" id="UP000596276"/>
    </source>
</evidence>
<keyword evidence="2" id="KW-1185">Reference proteome</keyword>
<dbReference type="SUPFAM" id="SSF56112">
    <property type="entry name" value="Protein kinase-like (PK-like)"/>
    <property type="match status" value="1"/>
</dbReference>
<sequence>MHSSPDDELFDPPREIPDAEIYNFIPRDHVFYFKNTQTSWRMGVIQAEKFRIHEYERFGHTKDVSSVCVATQVEGPSPGTKAVMKIKAQMAPWTGDTSCADYLPITQEIFRELSVLEKLTEGGCSSTPRFIDFLAFEQDDDDPVPDGYFVVFLLEKLPGVLFVATDFLKELQLKTLYREFYSFRLSHRDPARRNIVRDEGTERCFIVDLEGVEELNHPVFSTPHFDPWSDFREWELCSAELDPDEANYDLMMPGPHEEIEDTDEALYALAARTKHISKPDGNVATKVK</sequence>
<gene>
    <name evidence="1" type="ORF">F9C07_2234042</name>
</gene>
<reference evidence="2" key="1">
    <citation type="journal article" date="2021" name="G3 (Bethesda)">
        <title>Chromosome assembled and annotated genome sequence of Aspergillus flavus NRRL 3357.</title>
        <authorList>
            <person name="Skerker J.M."/>
            <person name="Pianalto K.M."/>
            <person name="Mondo S.J."/>
            <person name="Yang K."/>
            <person name="Arkin A.P."/>
            <person name="Keller N.P."/>
            <person name="Grigoriev I.V."/>
            <person name="Louise Glass N.L."/>
        </authorList>
    </citation>
    <scope>NUCLEOTIDE SEQUENCE [LARGE SCALE GENOMIC DNA]</scope>
    <source>
        <strain evidence="2">ATCC 200026 / FGSC A1120 / IAM 13836 / NRRL 3357 / JCM 12722 / SRRC 167</strain>
    </source>
</reference>
<accession>A0A7U2MHZ3</accession>
<organism evidence="1 2">
    <name type="scientific">Aspergillus flavus (strain ATCC 200026 / FGSC A1120 / IAM 13836 / NRRL 3357 / JCM 12722 / SRRC 167)</name>
    <dbReference type="NCBI Taxonomy" id="332952"/>
    <lineage>
        <taxon>Eukaryota</taxon>
        <taxon>Fungi</taxon>
        <taxon>Dikarya</taxon>
        <taxon>Ascomycota</taxon>
        <taxon>Pezizomycotina</taxon>
        <taxon>Eurotiomycetes</taxon>
        <taxon>Eurotiomycetidae</taxon>
        <taxon>Eurotiales</taxon>
        <taxon>Aspergillaceae</taxon>
        <taxon>Aspergillus</taxon>
        <taxon>Aspergillus subgen. Circumdati</taxon>
    </lineage>
</organism>
<dbReference type="InterPro" id="IPR011009">
    <property type="entry name" value="Kinase-like_dom_sf"/>
</dbReference>
<name>A0A7U2MHZ3_ASPFN</name>
<proteinExistence type="predicted"/>